<dbReference type="Pfam" id="PF03748">
    <property type="entry name" value="FliL"/>
    <property type="match status" value="1"/>
</dbReference>
<evidence type="ECO:0000256" key="5">
    <source>
        <dbReference type="ARBA" id="ARBA00022500"/>
    </source>
</evidence>
<keyword evidence="4 10" id="KW-1003">Cell membrane</keyword>
<evidence type="ECO:0000256" key="6">
    <source>
        <dbReference type="ARBA" id="ARBA00022692"/>
    </source>
</evidence>
<evidence type="ECO:0000256" key="9">
    <source>
        <dbReference type="ARBA" id="ARBA00023136"/>
    </source>
</evidence>
<proteinExistence type="inferred from homology"/>
<gene>
    <name evidence="11" type="ORF">ISALK_03590</name>
</gene>
<evidence type="ECO:0000256" key="7">
    <source>
        <dbReference type="ARBA" id="ARBA00022779"/>
    </source>
</evidence>
<keyword evidence="12" id="KW-1185">Reference proteome</keyword>
<evidence type="ECO:0000256" key="2">
    <source>
        <dbReference type="ARBA" id="ARBA00004162"/>
    </source>
</evidence>
<dbReference type="PANTHER" id="PTHR35091:SF2">
    <property type="entry name" value="FLAGELLAR PROTEIN FLIL"/>
    <property type="match status" value="1"/>
</dbReference>
<dbReference type="InterPro" id="IPR005503">
    <property type="entry name" value="FliL"/>
</dbReference>
<keyword evidence="8 10" id="KW-1133">Transmembrane helix</keyword>
<sequence length="137" mass="15427">MNMKKMIILVTTGILLSVIFFGGIIYFTFLRSSDDNGEIETYQHTLGEFTANLGDTRNYFQGDIIVEVEDEDLIEAIEEKEIIIRDEILGILIGKGPEELLEPEGQKELKGEIVQAISSILDTEAVSDLYFSSYIIQ</sequence>
<evidence type="ECO:0000256" key="8">
    <source>
        <dbReference type="ARBA" id="ARBA00022989"/>
    </source>
</evidence>
<dbReference type="GO" id="GO:0071978">
    <property type="term" value="P:bacterial-type flagellum-dependent swarming motility"/>
    <property type="evidence" value="ECO:0007669"/>
    <property type="project" value="TreeGrafter"/>
</dbReference>
<dbReference type="EMBL" id="SUMG01000003">
    <property type="protein sequence ID" value="NBG87575.1"/>
    <property type="molecule type" value="Genomic_DNA"/>
</dbReference>
<dbReference type="GO" id="GO:0006935">
    <property type="term" value="P:chemotaxis"/>
    <property type="evidence" value="ECO:0007669"/>
    <property type="project" value="UniProtKB-KW"/>
</dbReference>
<keyword evidence="7 10" id="KW-0283">Flagellar rotation</keyword>
<protein>
    <recommendedName>
        <fullName evidence="10">Flagellar protein FliL</fullName>
    </recommendedName>
</protein>
<dbReference type="RefSeq" id="WP_160719122.1">
    <property type="nucleotide sequence ID" value="NZ_SUMG01000003.1"/>
</dbReference>
<comment type="caution">
    <text evidence="11">The sequence shown here is derived from an EMBL/GenBank/DDBJ whole genome shotgun (WGS) entry which is preliminary data.</text>
</comment>
<evidence type="ECO:0000313" key="12">
    <source>
        <dbReference type="Proteomes" id="UP000449710"/>
    </source>
</evidence>
<name>A0AA43XKK2_9CLOT</name>
<feature type="transmembrane region" description="Helical" evidence="10">
    <location>
        <begin position="7"/>
        <end position="29"/>
    </location>
</feature>
<keyword evidence="6 10" id="KW-0812">Transmembrane</keyword>
<comment type="function">
    <text evidence="1 10">Controls the rotational direction of flagella during chemotaxis.</text>
</comment>
<reference evidence="11 12" key="1">
    <citation type="submission" date="2019-04" db="EMBL/GenBank/DDBJ databases">
        <title>Isachenkonia alkalipeptolytica gen. nov. sp. nov. a new anaerobic, alkiliphilic organothrophic bacterium capable to reduce synthesized ferrihydrite isolated from a soda lake.</title>
        <authorList>
            <person name="Toshchakov S.V."/>
            <person name="Zavarzina D.G."/>
            <person name="Zhilina T.N."/>
            <person name="Kostrikina N.A."/>
            <person name="Kublanov I.V."/>
        </authorList>
    </citation>
    <scope>NUCLEOTIDE SEQUENCE [LARGE SCALE GENOMIC DNA]</scope>
    <source>
        <strain evidence="11 12">Z-1701</strain>
    </source>
</reference>
<comment type="subcellular location">
    <subcellularLocation>
        <location evidence="2">Cell membrane</location>
        <topology evidence="2">Single-pass membrane protein</topology>
    </subcellularLocation>
</comment>
<dbReference type="GO" id="GO:0005886">
    <property type="term" value="C:plasma membrane"/>
    <property type="evidence" value="ECO:0007669"/>
    <property type="project" value="UniProtKB-SubCell"/>
</dbReference>
<evidence type="ECO:0000256" key="4">
    <source>
        <dbReference type="ARBA" id="ARBA00022475"/>
    </source>
</evidence>
<dbReference type="AlphaFoldDB" id="A0AA43XKK2"/>
<keyword evidence="9 10" id="KW-0472">Membrane</keyword>
<accession>A0AA43XKK2</accession>
<evidence type="ECO:0000256" key="3">
    <source>
        <dbReference type="ARBA" id="ARBA00008281"/>
    </source>
</evidence>
<keyword evidence="5 10" id="KW-0145">Chemotaxis</keyword>
<dbReference type="PANTHER" id="PTHR35091">
    <property type="entry name" value="FLAGELLAR PROTEIN FLIL"/>
    <property type="match status" value="1"/>
</dbReference>
<organism evidence="11 12">
    <name type="scientific">Isachenkonia alkalipeptolytica</name>
    <dbReference type="NCBI Taxonomy" id="2565777"/>
    <lineage>
        <taxon>Bacteria</taxon>
        <taxon>Bacillati</taxon>
        <taxon>Bacillota</taxon>
        <taxon>Clostridia</taxon>
        <taxon>Eubacteriales</taxon>
        <taxon>Clostridiaceae</taxon>
        <taxon>Isachenkonia</taxon>
    </lineage>
</organism>
<comment type="similarity">
    <text evidence="3 10">Belongs to the FliL family.</text>
</comment>
<dbReference type="Proteomes" id="UP000449710">
    <property type="component" value="Unassembled WGS sequence"/>
</dbReference>
<dbReference type="GO" id="GO:0009425">
    <property type="term" value="C:bacterial-type flagellum basal body"/>
    <property type="evidence" value="ECO:0007669"/>
    <property type="project" value="InterPro"/>
</dbReference>
<evidence type="ECO:0000313" key="11">
    <source>
        <dbReference type="EMBL" id="NBG87575.1"/>
    </source>
</evidence>
<evidence type="ECO:0000256" key="10">
    <source>
        <dbReference type="RuleBase" id="RU364125"/>
    </source>
</evidence>
<evidence type="ECO:0000256" key="1">
    <source>
        <dbReference type="ARBA" id="ARBA00002254"/>
    </source>
</evidence>